<evidence type="ECO:0000256" key="1">
    <source>
        <dbReference type="SAM" id="MobiDB-lite"/>
    </source>
</evidence>
<gene>
    <name evidence="3" type="ordered locus">Kfla_2083</name>
</gene>
<evidence type="ECO:0000256" key="2">
    <source>
        <dbReference type="SAM" id="Phobius"/>
    </source>
</evidence>
<feature type="region of interest" description="Disordered" evidence="1">
    <location>
        <begin position="1"/>
        <end position="24"/>
    </location>
</feature>
<evidence type="ECO:0000313" key="3">
    <source>
        <dbReference type="EMBL" id="ADB31165.1"/>
    </source>
</evidence>
<reference evidence="4" key="1">
    <citation type="submission" date="2009-09" db="EMBL/GenBank/DDBJ databases">
        <title>The complete genome of Kribbella flavida DSM 17836.</title>
        <authorList>
            <consortium name="US DOE Joint Genome Institute (JGI-PGF)"/>
            <person name="Lucas S."/>
            <person name="Copeland A."/>
            <person name="Lapidus A."/>
            <person name="Glavina del Rio T."/>
            <person name="Dalin E."/>
            <person name="Tice H."/>
            <person name="Bruce D."/>
            <person name="Goodwin L."/>
            <person name="Pitluck S."/>
            <person name="Kyrpides N."/>
            <person name="Mavromatis K."/>
            <person name="Ivanova N."/>
            <person name="Saunders E."/>
            <person name="Brettin T."/>
            <person name="Detter J.C."/>
            <person name="Han C."/>
            <person name="Larimer F."/>
            <person name="Land M."/>
            <person name="Hauser L."/>
            <person name="Markowitz V."/>
            <person name="Cheng J.-F."/>
            <person name="Hugenholtz P."/>
            <person name="Woyke T."/>
            <person name="Wu D."/>
            <person name="Pukall R."/>
            <person name="Klenk H.-P."/>
            <person name="Eisen J.A."/>
        </authorList>
    </citation>
    <scope>NUCLEOTIDE SEQUENCE [LARGE SCALE GENOMIC DNA]</scope>
    <source>
        <strain evidence="4">DSM 17836 / JCM 10339 / NBRC 14399</strain>
    </source>
</reference>
<accession>D2PS41</accession>
<feature type="region of interest" description="Disordered" evidence="1">
    <location>
        <begin position="229"/>
        <end position="259"/>
    </location>
</feature>
<keyword evidence="2" id="KW-0472">Membrane</keyword>
<dbReference type="Proteomes" id="UP000007967">
    <property type="component" value="Chromosome"/>
</dbReference>
<evidence type="ECO:0000313" key="4">
    <source>
        <dbReference type="Proteomes" id="UP000007967"/>
    </source>
</evidence>
<dbReference type="EMBL" id="CP001736">
    <property type="protein sequence ID" value="ADB31165.1"/>
    <property type="molecule type" value="Genomic_DNA"/>
</dbReference>
<feature type="compositionally biased region" description="Polar residues" evidence="1">
    <location>
        <begin position="236"/>
        <end position="245"/>
    </location>
</feature>
<dbReference type="HOGENOM" id="CLU_1030098_0_0_11"/>
<reference evidence="3 4" key="2">
    <citation type="journal article" date="2010" name="Stand. Genomic Sci.">
        <title>Complete genome sequence of Kribbella flavida type strain (IFO 14399).</title>
        <authorList>
            <person name="Pukall R."/>
            <person name="Lapidus A."/>
            <person name="Glavina Del Rio T."/>
            <person name="Copeland A."/>
            <person name="Tice H."/>
            <person name="Cheng J.-F."/>
            <person name="Lucas S."/>
            <person name="Chen F."/>
            <person name="Nolan M."/>
            <person name="LaButti K."/>
            <person name="Pati A."/>
            <person name="Ivanova N."/>
            <person name="Mavrommatis K."/>
            <person name="Mikhailova N."/>
            <person name="Pitluck S."/>
            <person name="Bruce D."/>
            <person name="Goodwin L."/>
            <person name="Land M."/>
            <person name="Hauser L."/>
            <person name="Chang Y.-J."/>
            <person name="Jeffries C.D."/>
            <person name="Chen A."/>
            <person name="Palaniappan K."/>
            <person name="Chain P."/>
            <person name="Rohde M."/>
            <person name="Goeker M."/>
            <person name="Bristow J."/>
            <person name="Eisen J.A."/>
            <person name="Markowitz V."/>
            <person name="Hugenholtz P."/>
            <person name="Kyrpides N.C."/>
            <person name="Klenk H.-P."/>
            <person name="Brettin T."/>
        </authorList>
    </citation>
    <scope>NUCLEOTIDE SEQUENCE [LARGE SCALE GENOMIC DNA]</scope>
    <source>
        <strain evidence="4">DSM 17836 / JCM 10339 / NBRC 14399</strain>
    </source>
</reference>
<proteinExistence type="predicted"/>
<dbReference type="AlphaFoldDB" id="D2PS41"/>
<protein>
    <submittedName>
        <fullName evidence="3">Uncharacterized protein</fullName>
    </submittedName>
</protein>
<feature type="transmembrane region" description="Helical" evidence="2">
    <location>
        <begin position="76"/>
        <end position="92"/>
    </location>
</feature>
<dbReference type="STRING" id="479435.Kfla_2083"/>
<keyword evidence="2" id="KW-1133">Transmembrane helix</keyword>
<dbReference type="eggNOG" id="ENOG503306W">
    <property type="taxonomic scope" value="Bacteria"/>
</dbReference>
<keyword evidence="2" id="KW-0812">Transmembrane</keyword>
<organism evidence="3 4">
    <name type="scientific">Kribbella flavida (strain DSM 17836 / JCM 10339 / NBRC 14399)</name>
    <dbReference type="NCBI Taxonomy" id="479435"/>
    <lineage>
        <taxon>Bacteria</taxon>
        <taxon>Bacillati</taxon>
        <taxon>Actinomycetota</taxon>
        <taxon>Actinomycetes</taxon>
        <taxon>Propionibacteriales</taxon>
        <taxon>Kribbellaceae</taxon>
        <taxon>Kribbella</taxon>
    </lineage>
</organism>
<dbReference type="KEGG" id="kfl:Kfla_2083"/>
<name>D2PS41_KRIFD</name>
<sequence length="283" mass="31090">MPKSTRNRSTGRVRRRGRGSATSAVETITRPSQSLPVIILLSLWRWRWELIMLATAAYIVIAHRDAITGYFEANPLWLNALLIIVLAGWIFTDNPARRFARNRIWCVITRHRVRACLTEMRTLNWSGNLPFIVGCLSTKTGQVVWLFMRPGLSAEDLENKSETLASACWARTANITRSTRNAALVRIDIDRRDPLSKKHIVSPLLNDTSDMPEAAVADDAVMAFLGPDPASETPAVGSTSSTPAKTGTGEIRTKTAKTKTTAAVNDGNSVILGANGEDVSDYV</sequence>
<keyword evidence="4" id="KW-1185">Reference proteome</keyword>
<feature type="compositionally biased region" description="Basic residues" evidence="1">
    <location>
        <begin position="1"/>
        <end position="18"/>
    </location>
</feature>